<evidence type="ECO:0000313" key="3">
    <source>
        <dbReference type="Proteomes" id="UP000291338"/>
    </source>
</evidence>
<dbReference type="AlphaFoldDB" id="A0A4Q7IJQ7"/>
<organism evidence="2 3">
    <name type="scientific">Pseudoalteromonas phenolica</name>
    <dbReference type="NCBI Taxonomy" id="161398"/>
    <lineage>
        <taxon>Bacteria</taxon>
        <taxon>Pseudomonadati</taxon>
        <taxon>Pseudomonadota</taxon>
        <taxon>Gammaproteobacteria</taxon>
        <taxon>Alteromonadales</taxon>
        <taxon>Pseudoalteromonadaceae</taxon>
        <taxon>Pseudoalteromonas</taxon>
    </lineage>
</organism>
<feature type="transmembrane region" description="Helical" evidence="1">
    <location>
        <begin position="12"/>
        <end position="31"/>
    </location>
</feature>
<feature type="transmembrane region" description="Helical" evidence="1">
    <location>
        <begin position="228"/>
        <end position="248"/>
    </location>
</feature>
<gene>
    <name evidence="2" type="ORF">C1E23_18090</name>
</gene>
<evidence type="ECO:0000256" key="1">
    <source>
        <dbReference type="SAM" id="Phobius"/>
    </source>
</evidence>
<comment type="caution">
    <text evidence="2">The sequence shown here is derived from an EMBL/GenBank/DDBJ whole genome shotgun (WGS) entry which is preliminary data.</text>
</comment>
<sequence>MTTLALLSIEAIHKFIPLSFFAIPIFIYFCFRKTIARLPNVVGEYEQGKKYISISFLTLIGTVITAIVSLGIYEGSKDVQPISSLKEISDFKGQEYFLLENGVTGFELDDPFYFSRKVWSKYGDKFYLNYYSGGIYKEQPSSKSIYLFSIGSFYYGKEYDSLKEYEMTKVAKKKIPKKFEKFLNEGGIIKKLNIEHRLVIDQNIRGQNDDMWRNASNYYMLAQNPSSLSGLIIFFTLVFGAFMCIPIYQALTSKLNREVINELEKEKSFFQRLFNSRFRLS</sequence>
<proteinExistence type="predicted"/>
<evidence type="ECO:0000313" key="2">
    <source>
        <dbReference type="EMBL" id="RZQ51639.1"/>
    </source>
</evidence>
<dbReference type="EMBL" id="PPSX01000085">
    <property type="protein sequence ID" value="RZQ51639.1"/>
    <property type="molecule type" value="Genomic_DNA"/>
</dbReference>
<reference evidence="2 3" key="1">
    <citation type="submission" date="2018-01" db="EMBL/GenBank/DDBJ databases">
        <title>Co-occurrence of chitin degradation, pigmentation and bioactivity in marine Pseudoalteromonas.</title>
        <authorList>
            <person name="Paulsen S."/>
            <person name="Gram L."/>
            <person name="Machado H."/>
        </authorList>
    </citation>
    <scope>NUCLEOTIDE SEQUENCE [LARGE SCALE GENOMIC DNA]</scope>
    <source>
        <strain evidence="2 3">S3898</strain>
    </source>
</reference>
<keyword evidence="1" id="KW-0812">Transmembrane</keyword>
<protein>
    <submittedName>
        <fullName evidence="2">Uncharacterized protein</fullName>
    </submittedName>
</protein>
<accession>A0A4Q7IJQ7</accession>
<keyword evidence="1" id="KW-0472">Membrane</keyword>
<name>A0A4Q7IJQ7_9GAMM</name>
<keyword evidence="1" id="KW-1133">Transmembrane helix</keyword>
<dbReference type="RefSeq" id="WP_130256904.1">
    <property type="nucleotide sequence ID" value="NZ_PPSX01000085.1"/>
</dbReference>
<dbReference type="Proteomes" id="UP000291338">
    <property type="component" value="Unassembled WGS sequence"/>
</dbReference>
<feature type="transmembrane region" description="Helical" evidence="1">
    <location>
        <begin position="51"/>
        <end position="73"/>
    </location>
</feature>